<sequence>MKNKLQQLASQLDDVMHQAEFMANWVQDNRLNRQQMENEFNILIAEVWDSQEQVKAIIEQETTA</sequence>
<protein>
    <submittedName>
        <fullName evidence="1">Uncharacterized protein</fullName>
    </submittedName>
</protein>
<evidence type="ECO:0000313" key="1">
    <source>
        <dbReference type="EMBL" id="QHG10486.1"/>
    </source>
</evidence>
<accession>A0A6P1KFQ3</accession>
<organism evidence="1">
    <name type="scientific">Faucicola osloensis</name>
    <name type="common">Moraxella osloensis</name>
    <dbReference type="NCBI Taxonomy" id="34062"/>
    <lineage>
        <taxon>Bacteria</taxon>
        <taxon>Pseudomonadati</taxon>
        <taxon>Pseudomonadota</taxon>
        <taxon>Gammaproteobacteria</taxon>
        <taxon>Moraxellales</taxon>
        <taxon>Moraxellaceae</taxon>
        <taxon>Faucicola</taxon>
    </lineage>
</organism>
<dbReference type="EMBL" id="CP047226">
    <property type="protein sequence ID" value="QHG10486.1"/>
    <property type="molecule type" value="Genomic_DNA"/>
</dbReference>
<name>A0A6P1KFQ3_FAUOS</name>
<reference evidence="1" key="1">
    <citation type="journal article" date="2020" name="Microbiol. Resour. Announc.">
        <title>Complete Genome Sequence of Moraxella osloensis Strain YV1, Isolated from an Australian Wastewater Treatment Plant.</title>
        <authorList>
            <person name="Batinovic S."/>
            <person name="Rice D.T.F."/>
            <person name="Seviour R.J."/>
            <person name="Petrovski S."/>
        </authorList>
    </citation>
    <scope>NUCLEOTIDE SEQUENCE</scope>
    <source>
        <strain evidence="1">YV1</strain>
    </source>
</reference>
<dbReference type="AlphaFoldDB" id="A0A6P1KFQ3"/>
<proteinExistence type="predicted"/>
<gene>
    <name evidence="1" type="ORF">GSF12_11755</name>
</gene>